<dbReference type="Proteomes" id="UP000634136">
    <property type="component" value="Unassembled WGS sequence"/>
</dbReference>
<proteinExistence type="predicted"/>
<keyword evidence="3" id="KW-1185">Reference proteome</keyword>
<feature type="compositionally biased region" description="Basic and acidic residues" evidence="1">
    <location>
        <begin position="60"/>
        <end position="78"/>
    </location>
</feature>
<name>A0A834TBY2_9FABA</name>
<dbReference type="AlphaFoldDB" id="A0A834TBY2"/>
<evidence type="ECO:0000313" key="2">
    <source>
        <dbReference type="EMBL" id="KAF7818471.1"/>
    </source>
</evidence>
<gene>
    <name evidence="2" type="ORF">G2W53_023926</name>
</gene>
<sequence>MGKKYQTCSPKKNKLPNLQDLVCISDRERKRRDNNVRGNRHAQYGQYLECRRPKQKMLRKRENLQGRKHEIEVQRQKT</sequence>
<reference evidence="2" key="1">
    <citation type="submission" date="2020-09" db="EMBL/GenBank/DDBJ databases">
        <title>Genome-Enabled Discovery of Anthraquinone Biosynthesis in Senna tora.</title>
        <authorList>
            <person name="Kang S.-H."/>
            <person name="Pandey R.P."/>
            <person name="Lee C.-M."/>
            <person name="Sim J.-S."/>
            <person name="Jeong J.-T."/>
            <person name="Choi B.-S."/>
            <person name="Jung M."/>
            <person name="Ginzburg D."/>
            <person name="Zhao K."/>
            <person name="Won S.Y."/>
            <person name="Oh T.-J."/>
            <person name="Yu Y."/>
            <person name="Kim N.-H."/>
            <person name="Lee O.R."/>
            <person name="Lee T.-H."/>
            <person name="Bashyal P."/>
            <person name="Kim T.-S."/>
            <person name="Lee W.-H."/>
            <person name="Kawkins C."/>
            <person name="Kim C.-K."/>
            <person name="Kim J.S."/>
            <person name="Ahn B.O."/>
            <person name="Rhee S.Y."/>
            <person name="Sohng J.K."/>
        </authorList>
    </citation>
    <scope>NUCLEOTIDE SEQUENCE</scope>
    <source>
        <tissue evidence="2">Leaf</tissue>
    </source>
</reference>
<feature type="region of interest" description="Disordered" evidence="1">
    <location>
        <begin position="31"/>
        <end position="78"/>
    </location>
</feature>
<evidence type="ECO:0000313" key="3">
    <source>
        <dbReference type="Proteomes" id="UP000634136"/>
    </source>
</evidence>
<accession>A0A834TBY2</accession>
<organism evidence="2 3">
    <name type="scientific">Senna tora</name>
    <dbReference type="NCBI Taxonomy" id="362788"/>
    <lineage>
        <taxon>Eukaryota</taxon>
        <taxon>Viridiplantae</taxon>
        <taxon>Streptophyta</taxon>
        <taxon>Embryophyta</taxon>
        <taxon>Tracheophyta</taxon>
        <taxon>Spermatophyta</taxon>
        <taxon>Magnoliopsida</taxon>
        <taxon>eudicotyledons</taxon>
        <taxon>Gunneridae</taxon>
        <taxon>Pentapetalae</taxon>
        <taxon>rosids</taxon>
        <taxon>fabids</taxon>
        <taxon>Fabales</taxon>
        <taxon>Fabaceae</taxon>
        <taxon>Caesalpinioideae</taxon>
        <taxon>Cassia clade</taxon>
        <taxon>Senna</taxon>
    </lineage>
</organism>
<comment type="caution">
    <text evidence="2">The sequence shown here is derived from an EMBL/GenBank/DDBJ whole genome shotgun (WGS) entry which is preliminary data.</text>
</comment>
<dbReference type="EMBL" id="JAAIUW010000008">
    <property type="protein sequence ID" value="KAF7818471.1"/>
    <property type="molecule type" value="Genomic_DNA"/>
</dbReference>
<evidence type="ECO:0000256" key="1">
    <source>
        <dbReference type="SAM" id="MobiDB-lite"/>
    </source>
</evidence>
<protein>
    <submittedName>
        <fullName evidence="2">Uncharacterized protein</fullName>
    </submittedName>
</protein>